<dbReference type="EMBL" id="WWHY01000001">
    <property type="protein sequence ID" value="MYR35741.1"/>
    <property type="molecule type" value="Genomic_DNA"/>
</dbReference>
<evidence type="ECO:0000313" key="1">
    <source>
        <dbReference type="EMBL" id="MYR30715.1"/>
    </source>
</evidence>
<dbReference type="AlphaFoldDB" id="A0A7K2J0J8"/>
<protein>
    <submittedName>
        <fullName evidence="2">Uncharacterized protein</fullName>
    </submittedName>
</protein>
<proteinExistence type="predicted"/>
<evidence type="ECO:0000313" key="3">
    <source>
        <dbReference type="Proteomes" id="UP000467124"/>
    </source>
</evidence>
<dbReference type="RefSeq" id="WP_161109893.1">
    <property type="nucleotide sequence ID" value="NZ_JBHXVI010000018.1"/>
</dbReference>
<name>A0A7K2J0J8_9ACTN</name>
<gene>
    <name evidence="1" type="ORF">GTW20_00155</name>
    <name evidence="2" type="ORF">GTW20_26640</name>
</gene>
<accession>A0A7K2J0J8</accession>
<dbReference type="EMBL" id="WWHY01000001">
    <property type="protein sequence ID" value="MYR30715.1"/>
    <property type="molecule type" value="Genomic_DNA"/>
</dbReference>
<dbReference type="Proteomes" id="UP000467124">
    <property type="component" value="Unassembled WGS sequence"/>
</dbReference>
<evidence type="ECO:0000313" key="2">
    <source>
        <dbReference type="EMBL" id="MYR35741.1"/>
    </source>
</evidence>
<comment type="caution">
    <text evidence="2">The sequence shown here is derived from an EMBL/GenBank/DDBJ whole genome shotgun (WGS) entry which is preliminary data.</text>
</comment>
<organism evidence="2 3">
    <name type="scientific">Nocardiopsis alba</name>
    <dbReference type="NCBI Taxonomy" id="53437"/>
    <lineage>
        <taxon>Bacteria</taxon>
        <taxon>Bacillati</taxon>
        <taxon>Actinomycetota</taxon>
        <taxon>Actinomycetes</taxon>
        <taxon>Streptosporangiales</taxon>
        <taxon>Nocardiopsidaceae</taxon>
        <taxon>Nocardiopsis</taxon>
    </lineage>
</organism>
<sequence>MVTTDRSAEVAGMLGHPSAIEQLAADYPEYEIYRERRDRRHGDWIAARDDVEVRASSAEELRRLLQEAAR</sequence>
<reference evidence="2 3" key="1">
    <citation type="journal article" date="2019" name="Nat. Commun.">
        <title>The antimicrobial potential of Streptomyces from insect microbiomes.</title>
        <authorList>
            <person name="Chevrette M.G."/>
            <person name="Carlson C.M."/>
            <person name="Ortega H.E."/>
            <person name="Thomas C."/>
            <person name="Ananiev G.E."/>
            <person name="Barns K.J."/>
            <person name="Book A.J."/>
            <person name="Cagnazzo J."/>
            <person name="Carlos C."/>
            <person name="Flanigan W."/>
            <person name="Grubbs K.J."/>
            <person name="Horn H.A."/>
            <person name="Hoffmann F.M."/>
            <person name="Klassen J.L."/>
            <person name="Knack J.J."/>
            <person name="Lewin G.R."/>
            <person name="McDonald B.R."/>
            <person name="Muller L."/>
            <person name="Melo W.G.P."/>
            <person name="Pinto-Tomas A.A."/>
            <person name="Schmitz A."/>
            <person name="Wendt-Pienkowski E."/>
            <person name="Wildman S."/>
            <person name="Zhao M."/>
            <person name="Zhang F."/>
            <person name="Bugni T.S."/>
            <person name="Andes D.R."/>
            <person name="Pupo M.T."/>
            <person name="Currie C.R."/>
        </authorList>
    </citation>
    <scope>NUCLEOTIDE SEQUENCE [LARGE SCALE GENOMIC DNA]</scope>
    <source>
        <strain evidence="2 3">SID5840</strain>
    </source>
</reference>